<comment type="similarity">
    <text evidence="1">Belongs to the Cyclase 1 superfamily.</text>
</comment>
<evidence type="ECO:0000256" key="1">
    <source>
        <dbReference type="ARBA" id="ARBA00007865"/>
    </source>
</evidence>
<reference evidence="2 3" key="1">
    <citation type="journal article" date="2017" name="Biotechnol. Biofuels">
        <title>Differential beta-glucosidase expression as a function of carbon source availability in Talaromyces amestolkiae: a genomic and proteomic approach.</title>
        <authorList>
            <person name="de Eugenio L.I."/>
            <person name="Mendez-Liter J.A."/>
            <person name="Nieto-Dominguez M."/>
            <person name="Alonso L."/>
            <person name="Gil-Munoz J."/>
            <person name="Barriuso J."/>
            <person name="Prieto A."/>
            <person name="Martinez M.J."/>
        </authorList>
    </citation>
    <scope>NUCLEOTIDE SEQUENCE [LARGE SCALE GENOMIC DNA]</scope>
    <source>
        <strain evidence="2 3">CIB</strain>
    </source>
</reference>
<dbReference type="InterPro" id="IPR007325">
    <property type="entry name" value="KFase/CYL"/>
</dbReference>
<dbReference type="GO" id="GO:0019441">
    <property type="term" value="P:L-tryptophan catabolic process to kynurenine"/>
    <property type="evidence" value="ECO:0007669"/>
    <property type="project" value="InterPro"/>
</dbReference>
<organism evidence="2 3">
    <name type="scientific">Talaromyces amestolkiae</name>
    <dbReference type="NCBI Taxonomy" id="1196081"/>
    <lineage>
        <taxon>Eukaryota</taxon>
        <taxon>Fungi</taxon>
        <taxon>Dikarya</taxon>
        <taxon>Ascomycota</taxon>
        <taxon>Pezizomycotina</taxon>
        <taxon>Eurotiomycetes</taxon>
        <taxon>Eurotiomycetidae</taxon>
        <taxon>Eurotiales</taxon>
        <taxon>Trichocomaceae</taxon>
        <taxon>Talaromyces</taxon>
        <taxon>Talaromyces sect. Talaromyces</taxon>
    </lineage>
</organism>
<dbReference type="SUPFAM" id="SSF102198">
    <property type="entry name" value="Putative cyclase"/>
    <property type="match status" value="1"/>
</dbReference>
<proteinExistence type="inferred from homology"/>
<dbReference type="PANTHER" id="PTHR34861">
    <property type="match status" value="1"/>
</dbReference>
<dbReference type="PANTHER" id="PTHR34861:SF11">
    <property type="entry name" value="CYCLASE"/>
    <property type="match status" value="1"/>
</dbReference>
<dbReference type="Gene3D" id="3.50.30.50">
    <property type="entry name" value="Putative cyclase"/>
    <property type="match status" value="1"/>
</dbReference>
<dbReference type="GeneID" id="63789475"/>
<evidence type="ECO:0000313" key="2">
    <source>
        <dbReference type="EMBL" id="RAO64246.1"/>
    </source>
</evidence>
<dbReference type="InterPro" id="IPR037175">
    <property type="entry name" value="KFase_sf"/>
</dbReference>
<comment type="caution">
    <text evidence="2">The sequence shown here is derived from an EMBL/GenBank/DDBJ whole genome shotgun (WGS) entry which is preliminary data.</text>
</comment>
<dbReference type="AlphaFoldDB" id="A0A364KL19"/>
<dbReference type="STRING" id="1196081.A0A364KL19"/>
<sequence length="289" mass="32201">MASLISIPPFNELPLHEMDPPHSAWGLWGDGHSSALGSLNYLTDELVLRAIKEEVKTGQRVSLNLPLDMFDPPLLGRAAFKQEVINKDPLVVNDDVITFNTQGSSQWDSLRHFAYQQDKRFYNGTTQDQIHATSRTSINGLQAWASRGLAGRGVLIDYASYAQRRGIDVNHFSGHAIPIEDVLAIAKEQNVEFRQGDVLFLRTGYVAAYKGLDTSGREKVSGVREWCGLGQSRETTEWLWERQFAAVASDSPGFEVRRILIFDSSTDGKRMASSPDYVGWMGYTFGGIV</sequence>
<evidence type="ECO:0000313" key="3">
    <source>
        <dbReference type="Proteomes" id="UP000249363"/>
    </source>
</evidence>
<dbReference type="Pfam" id="PF04199">
    <property type="entry name" value="Cyclase"/>
    <property type="match status" value="1"/>
</dbReference>
<dbReference type="Proteomes" id="UP000249363">
    <property type="component" value="Unassembled WGS sequence"/>
</dbReference>
<dbReference type="RefSeq" id="XP_040728763.1">
    <property type="nucleotide sequence ID" value="XM_040874741.1"/>
</dbReference>
<gene>
    <name evidence="2" type="ORF">BHQ10_000258</name>
</gene>
<dbReference type="GO" id="GO:0004061">
    <property type="term" value="F:arylformamidase activity"/>
    <property type="evidence" value="ECO:0007669"/>
    <property type="project" value="InterPro"/>
</dbReference>
<name>A0A364KL19_TALAM</name>
<evidence type="ECO:0008006" key="4">
    <source>
        <dbReference type="Google" id="ProtNLM"/>
    </source>
</evidence>
<keyword evidence="3" id="KW-1185">Reference proteome</keyword>
<accession>A0A364KL19</accession>
<protein>
    <recommendedName>
        <fullName evidence="4">Cyclase</fullName>
    </recommendedName>
</protein>
<dbReference type="EMBL" id="MIKG01000001">
    <property type="protein sequence ID" value="RAO64246.1"/>
    <property type="molecule type" value="Genomic_DNA"/>
</dbReference>
<dbReference type="OrthoDB" id="5396at2759"/>